<sequence>MDVLGVVIAVTVLTANTHDNTAGIALLDQVADHTGGTVRKALAWSTGASTRSPGTATASTGI</sequence>
<accession>J1RYI4</accession>
<name>J1RYI4_9ACTN</name>
<gene>
    <name evidence="1" type="ORF">SU9_27834</name>
</gene>
<evidence type="ECO:0000313" key="1">
    <source>
        <dbReference type="EMBL" id="EJJ03612.1"/>
    </source>
</evidence>
<comment type="caution">
    <text evidence="1">The sequence shown here is derived from an EMBL/GenBank/DDBJ whole genome shotgun (WGS) entry which is preliminary data.</text>
</comment>
<dbReference type="AlphaFoldDB" id="J1RYI4"/>
<proteinExistence type="predicted"/>
<protein>
    <submittedName>
        <fullName evidence="1">Transposase IS4 family protein</fullName>
    </submittedName>
</protein>
<dbReference type="STRING" id="1160718.SU9_27834"/>
<dbReference type="PATRIC" id="fig|1160718.3.peg.5638"/>
<dbReference type="EMBL" id="AJGV01000175">
    <property type="protein sequence ID" value="EJJ03612.1"/>
    <property type="molecule type" value="Genomic_DNA"/>
</dbReference>
<organism evidence="1">
    <name type="scientific">Streptomyces auratus AGR0001</name>
    <dbReference type="NCBI Taxonomy" id="1160718"/>
    <lineage>
        <taxon>Bacteria</taxon>
        <taxon>Bacillati</taxon>
        <taxon>Actinomycetota</taxon>
        <taxon>Actinomycetes</taxon>
        <taxon>Kitasatosporales</taxon>
        <taxon>Streptomycetaceae</taxon>
        <taxon>Streptomyces</taxon>
    </lineage>
</organism>
<dbReference type="HOGENOM" id="CLU_2902131_0_0_11"/>
<reference evidence="1" key="1">
    <citation type="journal article" date="2012" name="J. Bacteriol.">
        <title>Genome Sequence of Streptomyces auratus Strain AGR0001, a Phoslactomycin-Producing Actinomycete.</title>
        <authorList>
            <person name="Han X."/>
            <person name="Li M."/>
            <person name="Ding Z."/>
            <person name="Zhao J."/>
            <person name="Ji K."/>
            <person name="Wen M."/>
            <person name="Lu T."/>
        </authorList>
    </citation>
    <scope>NUCLEOTIDE SEQUENCE [LARGE SCALE GENOMIC DNA]</scope>
    <source>
        <strain evidence="1">AGR0001</strain>
    </source>
</reference>